<dbReference type="SUPFAM" id="SSF56601">
    <property type="entry name" value="beta-lactamase/transpeptidase-like"/>
    <property type="match status" value="1"/>
</dbReference>
<evidence type="ECO:0000313" key="3">
    <source>
        <dbReference type="Proteomes" id="UP000007880"/>
    </source>
</evidence>
<organism evidence="2 3">
    <name type="scientific">Caldilinea aerophila (strain DSM 14535 / JCM 11387 / NBRC 104270 / STL-6-O1)</name>
    <dbReference type="NCBI Taxonomy" id="926550"/>
    <lineage>
        <taxon>Bacteria</taxon>
        <taxon>Bacillati</taxon>
        <taxon>Chloroflexota</taxon>
        <taxon>Caldilineae</taxon>
        <taxon>Caldilineales</taxon>
        <taxon>Caldilineaceae</taxon>
        <taxon>Caldilinea</taxon>
    </lineage>
</organism>
<proteinExistence type="predicted"/>
<dbReference type="OrthoDB" id="9803467at2"/>
<reference evidence="2 3" key="1">
    <citation type="submission" date="2012-02" db="EMBL/GenBank/DDBJ databases">
        <title>Complete genome sequence of Caldilinea aerophila DSM 14535 (= NBRC 102666).</title>
        <authorList>
            <person name="Oguchi A."/>
            <person name="Hosoyama A."/>
            <person name="Sekine M."/>
            <person name="Fukai R."/>
            <person name="Kato Y."/>
            <person name="Nakamura S."/>
            <person name="Hanada S."/>
            <person name="Yamazaki S."/>
            <person name="Fujita N."/>
        </authorList>
    </citation>
    <scope>NUCLEOTIDE SEQUENCE [LARGE SCALE GENOMIC DNA]</scope>
    <source>
        <strain evidence="3">DSM 14535 / JCM 11387 / NBRC 104270 / STL-6-O1</strain>
    </source>
</reference>
<dbReference type="Gene3D" id="3.40.710.10">
    <property type="entry name" value="DD-peptidase/beta-lactamase superfamily"/>
    <property type="match status" value="1"/>
</dbReference>
<dbReference type="Proteomes" id="UP000007880">
    <property type="component" value="Chromosome"/>
</dbReference>
<feature type="domain" description="Beta-lactamase-related" evidence="1">
    <location>
        <begin position="27"/>
        <end position="405"/>
    </location>
</feature>
<dbReference type="PANTHER" id="PTHR43283">
    <property type="entry name" value="BETA-LACTAMASE-RELATED"/>
    <property type="match status" value="1"/>
</dbReference>
<keyword evidence="3" id="KW-1185">Reference proteome</keyword>
<dbReference type="eggNOG" id="COG1680">
    <property type="taxonomic scope" value="Bacteria"/>
</dbReference>
<dbReference type="HOGENOM" id="CLU_020027_15_0_0"/>
<keyword evidence="2" id="KW-0378">Hydrolase</keyword>
<gene>
    <name evidence="2" type="ordered locus">CLDAP_11470</name>
</gene>
<dbReference type="GO" id="GO:0016787">
    <property type="term" value="F:hydrolase activity"/>
    <property type="evidence" value="ECO:0007669"/>
    <property type="project" value="UniProtKB-KW"/>
</dbReference>
<dbReference type="InterPro" id="IPR001466">
    <property type="entry name" value="Beta-lactam-related"/>
</dbReference>
<dbReference type="STRING" id="926550.CLDAP_11470"/>
<dbReference type="RefSeq" id="WP_014432427.1">
    <property type="nucleotide sequence ID" value="NC_017079.1"/>
</dbReference>
<dbReference type="EMBL" id="AP012337">
    <property type="protein sequence ID" value="BAL99186.1"/>
    <property type="molecule type" value="Genomic_DNA"/>
</dbReference>
<evidence type="ECO:0000259" key="1">
    <source>
        <dbReference type="Pfam" id="PF00144"/>
    </source>
</evidence>
<dbReference type="AlphaFoldDB" id="I0I1P9"/>
<dbReference type="InterPro" id="IPR050789">
    <property type="entry name" value="Diverse_Enzym_Activities"/>
</dbReference>
<accession>I0I1P9</accession>
<name>I0I1P9_CALAS</name>
<evidence type="ECO:0000313" key="2">
    <source>
        <dbReference type="EMBL" id="BAL99186.1"/>
    </source>
</evidence>
<dbReference type="Pfam" id="PF00144">
    <property type="entry name" value="Beta-lactamase"/>
    <property type="match status" value="1"/>
</dbReference>
<dbReference type="InterPro" id="IPR012338">
    <property type="entry name" value="Beta-lactam/transpept-like"/>
</dbReference>
<sequence length="438" mass="48968">MSDSAFSNRADLNQRLEAILHTPGAELASLAVVIYAQGRIQYEGFFGYRWIDPQHPEHSLPVTAQTRFRVASISKLVTALAIMQLIERGLLALDADVSDVLGWRLRNPHWPEIPITPRMLLTHTSSLRDGGPYTFPPHVTLREVLSSDSLSDGNSLYFAGPVPYRNQAPGHYFSYCNLGFGVLGTLIESASGERFDRYVDRHILQPLGLDVSFHVCNLSDEGIRNLATLYRRQRNGVWDASAPWVAQVDDLRGVRPAEPEALRRYRPGDNGTIFSPQGGLRISARDLIEIMKVFLHEGEGRDRHGRPVQLLRPESVRQMLTVQWRFDPRIGNGDPYGGLMRAWGLGVHLLTNAPADAYGLSDRLLNGESPHLWGHTGDAYGLLGALFFEPQQDVGFVYLIGGVGRDPETYKGVYSAFYRWEEEIQSAIWGAIGEHIVD</sequence>
<dbReference type="PATRIC" id="fig|926550.5.peg.1212"/>
<protein>
    <submittedName>
        <fullName evidence="2">Putative hydrolase</fullName>
    </submittedName>
</protein>
<dbReference type="KEGG" id="cap:CLDAP_11470"/>